<dbReference type="Proteomes" id="UP001303473">
    <property type="component" value="Unassembled WGS sequence"/>
</dbReference>
<evidence type="ECO:0000313" key="4">
    <source>
        <dbReference type="Proteomes" id="UP001303473"/>
    </source>
</evidence>
<reference evidence="4" key="1">
    <citation type="journal article" date="2023" name="Mol. Phylogenet. Evol.">
        <title>Genome-scale phylogeny and comparative genomics of the fungal order Sordariales.</title>
        <authorList>
            <person name="Hensen N."/>
            <person name="Bonometti L."/>
            <person name="Westerberg I."/>
            <person name="Brannstrom I.O."/>
            <person name="Guillou S."/>
            <person name="Cros-Aarteil S."/>
            <person name="Calhoun S."/>
            <person name="Haridas S."/>
            <person name="Kuo A."/>
            <person name="Mondo S."/>
            <person name="Pangilinan J."/>
            <person name="Riley R."/>
            <person name="LaButti K."/>
            <person name="Andreopoulos B."/>
            <person name="Lipzen A."/>
            <person name="Chen C."/>
            <person name="Yan M."/>
            <person name="Daum C."/>
            <person name="Ng V."/>
            <person name="Clum A."/>
            <person name="Steindorff A."/>
            <person name="Ohm R.A."/>
            <person name="Martin F."/>
            <person name="Silar P."/>
            <person name="Natvig D.O."/>
            <person name="Lalanne C."/>
            <person name="Gautier V."/>
            <person name="Ament-Velasquez S.L."/>
            <person name="Kruys A."/>
            <person name="Hutchinson M.I."/>
            <person name="Powell A.J."/>
            <person name="Barry K."/>
            <person name="Miller A.N."/>
            <person name="Grigoriev I.V."/>
            <person name="Debuchy R."/>
            <person name="Gladieux P."/>
            <person name="Hiltunen Thoren M."/>
            <person name="Johannesson H."/>
        </authorList>
    </citation>
    <scope>NUCLEOTIDE SEQUENCE [LARGE SCALE GENOMIC DNA]</scope>
    <source>
        <strain evidence="4">CBS 340.73</strain>
    </source>
</reference>
<sequence>MSRPSAQNGGEEQVRFWLEFEVISDGYEQTSENEADKKFTCFTNLPAELRLQIWECLIEPRIVGVSCFSRVGDPDGLDHEHVQYGDLAWQRPSVNRRRNARFLAMGTTTREETRRRSRTQAAAAAVPPLLHICRESRALGLKHYELAFAWKIPSTASTYSYTSYSSYLSLSAQQDQNQNQNQNQNQGQTQTGTATRGERKPRVWFNFARDTLLLLGDLEPLDQYGFNSPMVYFLPKTDTCRVRYLACALTDDIYHRASEHVFATLFHIIDRFPASGRLIITVSDAAEEGYRKERILQYASPTDNPIQMLWRGWINGKSIVTNSLDNTQILMIREEDLATFIREDCTEQA</sequence>
<dbReference type="PANTHER" id="PTHR35910:SF6">
    <property type="entry name" value="2EXR DOMAIN-CONTAINING PROTEIN"/>
    <property type="match status" value="1"/>
</dbReference>
<feature type="compositionally biased region" description="Low complexity" evidence="1">
    <location>
        <begin position="174"/>
        <end position="193"/>
    </location>
</feature>
<dbReference type="EMBL" id="MU853752">
    <property type="protein sequence ID" value="KAK3946122.1"/>
    <property type="molecule type" value="Genomic_DNA"/>
</dbReference>
<evidence type="ECO:0000313" key="3">
    <source>
        <dbReference type="EMBL" id="KAK3946122.1"/>
    </source>
</evidence>
<dbReference type="InterPro" id="IPR045518">
    <property type="entry name" value="2EXR"/>
</dbReference>
<accession>A0AAN6NM05</accession>
<dbReference type="PANTHER" id="PTHR35910">
    <property type="entry name" value="2EXR DOMAIN-CONTAINING PROTEIN"/>
    <property type="match status" value="1"/>
</dbReference>
<organism evidence="3 4">
    <name type="scientific">Diplogelasinospora grovesii</name>
    <dbReference type="NCBI Taxonomy" id="303347"/>
    <lineage>
        <taxon>Eukaryota</taxon>
        <taxon>Fungi</taxon>
        <taxon>Dikarya</taxon>
        <taxon>Ascomycota</taxon>
        <taxon>Pezizomycotina</taxon>
        <taxon>Sordariomycetes</taxon>
        <taxon>Sordariomycetidae</taxon>
        <taxon>Sordariales</taxon>
        <taxon>Diplogelasinosporaceae</taxon>
        <taxon>Diplogelasinospora</taxon>
    </lineage>
</organism>
<comment type="caution">
    <text evidence="3">The sequence shown here is derived from an EMBL/GenBank/DDBJ whole genome shotgun (WGS) entry which is preliminary data.</text>
</comment>
<keyword evidence="4" id="KW-1185">Reference proteome</keyword>
<evidence type="ECO:0000256" key="1">
    <source>
        <dbReference type="SAM" id="MobiDB-lite"/>
    </source>
</evidence>
<protein>
    <recommendedName>
        <fullName evidence="2">2EXR domain-containing protein</fullName>
    </recommendedName>
</protein>
<gene>
    <name evidence="3" type="ORF">QBC46DRAFT_368861</name>
</gene>
<feature type="region of interest" description="Disordered" evidence="1">
    <location>
        <begin position="174"/>
        <end position="198"/>
    </location>
</feature>
<dbReference type="AlphaFoldDB" id="A0AAN6NM05"/>
<feature type="domain" description="2EXR" evidence="2">
    <location>
        <begin position="39"/>
        <end position="212"/>
    </location>
</feature>
<proteinExistence type="predicted"/>
<dbReference type="Pfam" id="PF20150">
    <property type="entry name" value="2EXR"/>
    <property type="match status" value="1"/>
</dbReference>
<evidence type="ECO:0000259" key="2">
    <source>
        <dbReference type="Pfam" id="PF20150"/>
    </source>
</evidence>
<name>A0AAN6NM05_9PEZI</name>